<dbReference type="EMBL" id="GAKP01013760">
    <property type="protein sequence ID" value="JAC45192.1"/>
    <property type="molecule type" value="Transcribed_RNA"/>
</dbReference>
<feature type="domain" description="SCP" evidence="6">
    <location>
        <begin position="57"/>
        <end position="215"/>
    </location>
</feature>
<dbReference type="PANTHER" id="PTHR10334">
    <property type="entry name" value="CYSTEINE-RICH SECRETORY PROTEIN-RELATED"/>
    <property type="match status" value="1"/>
</dbReference>
<comment type="similarity">
    <text evidence="2">Belongs to the CRISP family.</text>
</comment>
<evidence type="ECO:0000256" key="2">
    <source>
        <dbReference type="ARBA" id="ARBA00009923"/>
    </source>
</evidence>
<sequence>MMAMPFILLILTAVSAALATNYCDPKLCGRTKHIACGHNGAFAARCIDAEVVSFTKRQRDLIVRAHNKVRNRVAGGTSALQPACRMATMQWDDELAALAVFNVQQCKGSHDCHNTATYKYSGQNLAWMTYNDSPNTTEMSLKSVNMWYDEIKHTKMAHIDKYPGNYRGPTIGHFTIMVADRNIRVGCAASTYMDAEESQYAFLFACNYASTNLVGTPMYKSCTSAASLCKTGRNRRYRNLCSPSEKYDEWY</sequence>
<feature type="signal peptide" evidence="5">
    <location>
        <begin position="1"/>
        <end position="19"/>
    </location>
</feature>
<dbReference type="Pfam" id="PF00188">
    <property type="entry name" value="CAP"/>
    <property type="match status" value="1"/>
</dbReference>
<dbReference type="PRINTS" id="PR00838">
    <property type="entry name" value="V5ALLERGEN"/>
</dbReference>
<evidence type="ECO:0000259" key="6">
    <source>
        <dbReference type="SMART" id="SM00198"/>
    </source>
</evidence>
<organism evidence="7">
    <name type="scientific">Bactrocera dorsalis</name>
    <name type="common">Oriental fruit fly</name>
    <name type="synonym">Dacus dorsalis</name>
    <dbReference type="NCBI Taxonomy" id="27457"/>
    <lineage>
        <taxon>Eukaryota</taxon>
        <taxon>Metazoa</taxon>
        <taxon>Ecdysozoa</taxon>
        <taxon>Arthropoda</taxon>
        <taxon>Hexapoda</taxon>
        <taxon>Insecta</taxon>
        <taxon>Pterygota</taxon>
        <taxon>Neoptera</taxon>
        <taxon>Endopterygota</taxon>
        <taxon>Diptera</taxon>
        <taxon>Brachycera</taxon>
        <taxon>Muscomorpha</taxon>
        <taxon>Tephritoidea</taxon>
        <taxon>Tephritidae</taxon>
        <taxon>Bactrocera</taxon>
        <taxon>Bactrocera</taxon>
    </lineage>
</organism>
<keyword evidence="4 5" id="KW-0732">Signal</keyword>
<dbReference type="SMART" id="SM00198">
    <property type="entry name" value="SCP"/>
    <property type="match status" value="1"/>
</dbReference>
<dbReference type="GO" id="GO:0005576">
    <property type="term" value="C:extracellular region"/>
    <property type="evidence" value="ECO:0007669"/>
    <property type="project" value="UniProtKB-SubCell"/>
</dbReference>
<comment type="subcellular location">
    <subcellularLocation>
        <location evidence="1">Secreted</location>
    </subcellularLocation>
</comment>
<reference evidence="7" key="1">
    <citation type="journal article" date="2014" name="BMC Genomics">
        <title>Characterizing the developmental transcriptome of the oriental fruit fly, Bactrocera dorsalis (Diptera: Tephritidae) through comparative genomic analysis with Drosophila melanogaster utilizing modENCODE datasets.</title>
        <authorList>
            <person name="Geib S.M."/>
            <person name="Calla B."/>
            <person name="Hall B."/>
            <person name="Hou S."/>
            <person name="Manoukis N.C."/>
        </authorList>
    </citation>
    <scope>NUCLEOTIDE SEQUENCE</scope>
    <source>
        <strain evidence="7">Punador</strain>
    </source>
</reference>
<proteinExistence type="inferred from homology"/>
<evidence type="ECO:0000256" key="3">
    <source>
        <dbReference type="ARBA" id="ARBA00022525"/>
    </source>
</evidence>
<evidence type="ECO:0000256" key="1">
    <source>
        <dbReference type="ARBA" id="ARBA00004613"/>
    </source>
</evidence>
<dbReference type="InterPro" id="IPR001283">
    <property type="entry name" value="CRISP-related"/>
</dbReference>
<dbReference type="Gene3D" id="3.40.33.10">
    <property type="entry name" value="CAP"/>
    <property type="match status" value="1"/>
</dbReference>
<dbReference type="CDD" id="cd05380">
    <property type="entry name" value="CAP_euk"/>
    <property type="match status" value="1"/>
</dbReference>
<dbReference type="SUPFAM" id="SSF55797">
    <property type="entry name" value="PR-1-like"/>
    <property type="match status" value="1"/>
</dbReference>
<evidence type="ECO:0000256" key="4">
    <source>
        <dbReference type="ARBA" id="ARBA00022729"/>
    </source>
</evidence>
<dbReference type="PIRSF" id="PIRSF038921">
    <property type="entry name" value="P14a"/>
    <property type="match status" value="1"/>
</dbReference>
<evidence type="ECO:0000256" key="5">
    <source>
        <dbReference type="SAM" id="SignalP"/>
    </source>
</evidence>
<keyword evidence="3" id="KW-0964">Secreted</keyword>
<dbReference type="InterPro" id="IPR034763">
    <property type="entry name" value="P14a_insect"/>
</dbReference>
<dbReference type="InterPro" id="IPR014044">
    <property type="entry name" value="CAP_dom"/>
</dbReference>
<gene>
    <name evidence="7" type="primary">VA3</name>
</gene>
<evidence type="ECO:0000313" key="7">
    <source>
        <dbReference type="EMBL" id="JAC45192.1"/>
    </source>
</evidence>
<feature type="chain" id="PRO_5001557231" evidence="5">
    <location>
        <begin position="20"/>
        <end position="251"/>
    </location>
</feature>
<dbReference type="InterPro" id="IPR002413">
    <property type="entry name" value="V5_allergen-like"/>
</dbReference>
<protein>
    <submittedName>
        <fullName evidence="7">Venom allergen 3</fullName>
    </submittedName>
</protein>
<dbReference type="AlphaFoldDB" id="A0A034VSZ1"/>
<name>A0A034VSZ1_BACDO</name>
<accession>A0A034VSZ1</accession>
<dbReference type="InterPro" id="IPR035940">
    <property type="entry name" value="CAP_sf"/>
</dbReference>
<dbReference type="OrthoDB" id="414826at2759"/>